<organism evidence="2 3">
    <name type="scientific">Microbacterium resistens</name>
    <dbReference type="NCBI Taxonomy" id="156977"/>
    <lineage>
        <taxon>Bacteria</taxon>
        <taxon>Bacillati</taxon>
        <taxon>Actinomycetota</taxon>
        <taxon>Actinomycetes</taxon>
        <taxon>Micrococcales</taxon>
        <taxon>Microbacteriaceae</taxon>
        <taxon>Microbacterium</taxon>
    </lineage>
</organism>
<keyword evidence="1" id="KW-1133">Transmembrane helix</keyword>
<evidence type="ECO:0000256" key="1">
    <source>
        <dbReference type="SAM" id="Phobius"/>
    </source>
</evidence>
<dbReference type="Proteomes" id="UP001199642">
    <property type="component" value="Chromosome"/>
</dbReference>
<keyword evidence="1" id="KW-0812">Transmembrane</keyword>
<protein>
    <submittedName>
        <fullName evidence="2">DUF4012 domain-containing protein</fullName>
    </submittedName>
</protein>
<feature type="transmembrane region" description="Helical" evidence="1">
    <location>
        <begin position="25"/>
        <end position="45"/>
    </location>
</feature>
<name>A0ABY3RU30_9MICO</name>
<keyword evidence="3" id="KW-1185">Reference proteome</keyword>
<dbReference type="InterPro" id="IPR025101">
    <property type="entry name" value="DUF4012"/>
</dbReference>
<gene>
    <name evidence="2" type="ORF">K8F61_17535</name>
</gene>
<dbReference type="RefSeq" id="WP_231820118.1">
    <property type="nucleotide sequence ID" value="NZ_CP082781.1"/>
</dbReference>
<dbReference type="Pfam" id="PF13196">
    <property type="entry name" value="DUF4012"/>
    <property type="match status" value="1"/>
</dbReference>
<proteinExistence type="predicted"/>
<keyword evidence="1" id="KW-0472">Membrane</keyword>
<evidence type="ECO:0000313" key="3">
    <source>
        <dbReference type="Proteomes" id="UP001199642"/>
    </source>
</evidence>
<accession>A0ABY3RU30</accession>
<dbReference type="EMBL" id="CP082781">
    <property type="protein sequence ID" value="UGS26404.1"/>
    <property type="molecule type" value="Genomic_DNA"/>
</dbReference>
<reference evidence="2 3" key="1">
    <citation type="submission" date="2023-01" db="EMBL/GenBank/DDBJ databases">
        <title>Characterization of estradiol degrading bacteria Microbacterium sp. MZT7 and reveal degrading genes through genome analysis.</title>
        <authorList>
            <person name="Hao P."/>
            <person name="Gao Y."/>
        </authorList>
    </citation>
    <scope>NUCLEOTIDE SEQUENCE [LARGE SCALE GENOMIC DNA]</scope>
    <source>
        <strain evidence="2 3">MZT7</strain>
    </source>
</reference>
<evidence type="ECO:0000313" key="2">
    <source>
        <dbReference type="EMBL" id="UGS26404.1"/>
    </source>
</evidence>
<sequence length="578" mass="61256">MSSEGLRRRNIDERRSLRKSRRRRVWVILALVVIALLLAVCWVGLRAITVKDGLTKSQELIKEVEAGRDVKDVLGELSETAASAGGAASDPVWWLAEWVPVVGDNLRGVRYAAQSFDALVNGVAVPVMGSGEGSGSVTQRLLAAAEEQGERITGLAEGLDGVAHSPFLIGPVREGVDQVNSVMSTAGPAIGILPELLGADGARNYLLVFQNNAETLALGGSAAAQALVHVDGGSFSMGAQGNSGGYQNGVAVDVDVPQSAIDLYTSHLVDHLNTSMSRPDFPTAAQIMRAWWQRDIAPDEIAGVISIDPIALSRILVATGPIELPTGDVLSSDNAVSLLLSTVYGRWDSYKEPELVDGFFAAAAAAVFDKIATGEFDPKDMLWAITESASKGSVMVWSDDPKIADAIEGSRISGVLPTDNDENTTIGVYFNNSNGSKIDYFTETATSASAVCEAGKTTYTASASLSLPLSQQQAEALPRYVQSMTFGARFRDWIYIYGPPGTTLATADFNGDEISVMHKDIDDLGRPVVAFEAWFDPGDTVEVTASFVGPEGERGPLQVQTNPMVNGAKPAVTDSCGQ</sequence>